<gene>
    <name evidence="1" type="ORF">TIN2_52</name>
</gene>
<accession>A0A0K0N5Q7</accession>
<dbReference type="OrthoDB" id="28084at10239"/>
<keyword evidence="2" id="KW-1185">Reference proteome</keyword>
<reference evidence="1 2" key="1">
    <citation type="journal article" date="2015" name="Appl. Environ. Microbiol.">
        <title>Three of a Kind: Genetically Similar Tsukamurella Phages TIN2, TIN3, and TIN4.</title>
        <authorList>
            <person name="Dyson Z.A."/>
            <person name="Tucci J."/>
            <person name="Seviour R.J."/>
            <person name="Petrovski S."/>
        </authorList>
    </citation>
    <scope>NUCLEOTIDE SEQUENCE [LARGE SCALE GENOMIC DNA]</scope>
</reference>
<organism evidence="1 2">
    <name type="scientific">Tsukamurella phage TIN2</name>
    <dbReference type="NCBI Taxonomy" id="1636545"/>
    <lineage>
        <taxon>Viruses</taxon>
        <taxon>Duplodnaviria</taxon>
        <taxon>Heunggongvirae</taxon>
        <taxon>Uroviricota</taxon>
        <taxon>Caudoviricetes</taxon>
        <taxon>Tinduovirus</taxon>
        <taxon>Tinduovirus TIN2</taxon>
    </lineage>
</organism>
<proteinExistence type="predicted"/>
<dbReference type="GeneID" id="26631013"/>
<dbReference type="KEGG" id="vg:26631013"/>
<evidence type="ECO:0000313" key="1">
    <source>
        <dbReference type="EMBL" id="AKJ71742.1"/>
    </source>
</evidence>
<evidence type="ECO:0000313" key="2">
    <source>
        <dbReference type="Proteomes" id="UP000203853"/>
    </source>
</evidence>
<dbReference type="RefSeq" id="YP_009204487.1">
    <property type="nucleotide sequence ID" value="NC_028865.1"/>
</dbReference>
<name>A0A0K0N5Q7_9CAUD</name>
<protein>
    <submittedName>
        <fullName evidence="1">Uncharacterized protein</fullName>
    </submittedName>
</protein>
<dbReference type="Proteomes" id="UP000203853">
    <property type="component" value="Segment"/>
</dbReference>
<sequence length="93" mass="11221">MKRFVRDQDPTKRYDAFVYREPSIEELHRCSVPNTAQEAVDYIDWVERTFKTPVDYIEGRVRGTRDEYEAILWEVEDERTGRRSAYVPHLLRP</sequence>
<dbReference type="EMBL" id="KR011062">
    <property type="protein sequence ID" value="AKJ71742.1"/>
    <property type="molecule type" value="Genomic_DNA"/>
</dbReference>